<dbReference type="EMBL" id="JACRSS010000001">
    <property type="protein sequence ID" value="MBC8537637.1"/>
    <property type="molecule type" value="Genomic_DNA"/>
</dbReference>
<sequence length="108" mass="11894">MAFTLAACLKHNESPEEKSGAGEKPPSAACFFRYYVGKLWKSIGSVGYLKCSLIKRLAEKEIVIPVRVLFPPAFIFSHISVHICPKNAFPSAQQALYTVPIRAGGKRL</sequence>
<protein>
    <submittedName>
        <fullName evidence="1">Uncharacterized protein</fullName>
    </submittedName>
</protein>
<gene>
    <name evidence="1" type="ORF">H8693_01670</name>
</gene>
<proteinExistence type="predicted"/>
<evidence type="ECO:0000313" key="2">
    <source>
        <dbReference type="Proteomes" id="UP000617951"/>
    </source>
</evidence>
<dbReference type="RefSeq" id="WP_249279526.1">
    <property type="nucleotide sequence ID" value="NZ_JACRSS010000001.1"/>
</dbReference>
<reference evidence="1" key="1">
    <citation type="submission" date="2020-08" db="EMBL/GenBank/DDBJ databases">
        <title>Genome public.</title>
        <authorList>
            <person name="Liu C."/>
            <person name="Sun Q."/>
        </authorList>
    </citation>
    <scope>NUCLEOTIDE SEQUENCE</scope>
    <source>
        <strain evidence="1">NSJ-63</strain>
    </source>
</reference>
<accession>A0A926DH16</accession>
<dbReference type="AlphaFoldDB" id="A0A926DH16"/>
<evidence type="ECO:0000313" key="1">
    <source>
        <dbReference type="EMBL" id="MBC8537637.1"/>
    </source>
</evidence>
<comment type="caution">
    <text evidence="1">The sequence shown here is derived from an EMBL/GenBank/DDBJ whole genome shotgun (WGS) entry which is preliminary data.</text>
</comment>
<organism evidence="1 2">
    <name type="scientific">Guopingia tenuis</name>
    <dbReference type="NCBI Taxonomy" id="2763656"/>
    <lineage>
        <taxon>Bacteria</taxon>
        <taxon>Bacillati</taxon>
        <taxon>Bacillota</taxon>
        <taxon>Clostridia</taxon>
        <taxon>Christensenellales</taxon>
        <taxon>Christensenellaceae</taxon>
        <taxon>Guopingia</taxon>
    </lineage>
</organism>
<name>A0A926DH16_9FIRM</name>
<dbReference type="Proteomes" id="UP000617951">
    <property type="component" value="Unassembled WGS sequence"/>
</dbReference>
<keyword evidence="2" id="KW-1185">Reference proteome</keyword>